<comment type="similarity">
    <text evidence="5">Belongs to the creatininase superfamily.</text>
</comment>
<dbReference type="Gene3D" id="3.40.50.10310">
    <property type="entry name" value="Creatininase"/>
    <property type="match status" value="1"/>
</dbReference>
<evidence type="ECO:0000256" key="4">
    <source>
        <dbReference type="ARBA" id="ARBA00022833"/>
    </source>
</evidence>
<dbReference type="PATRIC" id="fig|1502723.3.peg.3810"/>
<evidence type="ECO:0000256" key="2">
    <source>
        <dbReference type="ARBA" id="ARBA00022723"/>
    </source>
</evidence>
<keyword evidence="8" id="KW-1185">Reference proteome</keyword>
<dbReference type="SUPFAM" id="SSF102215">
    <property type="entry name" value="Creatininase"/>
    <property type="match status" value="1"/>
</dbReference>
<evidence type="ECO:0000256" key="3">
    <source>
        <dbReference type="ARBA" id="ARBA00022801"/>
    </source>
</evidence>
<dbReference type="EC" id="3.5.2.10" evidence="7"/>
<dbReference type="GO" id="GO:0009231">
    <property type="term" value="P:riboflavin biosynthetic process"/>
    <property type="evidence" value="ECO:0007669"/>
    <property type="project" value="TreeGrafter"/>
</dbReference>
<dbReference type="InterPro" id="IPR023871">
    <property type="entry name" value="MftE"/>
</dbReference>
<protein>
    <submittedName>
        <fullName evidence="7">Mycofactocin system creatininase family protein</fullName>
        <ecNumber evidence="7">3.5.2.10</ecNumber>
    </submittedName>
</protein>
<evidence type="ECO:0000313" key="7">
    <source>
        <dbReference type="EMBL" id="KJE21530.1"/>
    </source>
</evidence>
<keyword evidence="4" id="KW-0862">Zinc</keyword>
<dbReference type="GO" id="GO:0047789">
    <property type="term" value="F:creatininase activity"/>
    <property type="evidence" value="ECO:0007669"/>
    <property type="project" value="UniProtKB-EC"/>
</dbReference>
<dbReference type="GO" id="GO:0046872">
    <property type="term" value="F:metal ion binding"/>
    <property type="evidence" value="ECO:0007669"/>
    <property type="project" value="UniProtKB-KW"/>
</dbReference>
<sequence length="288" mass="29794">MVVARNGTPAGRLRRPGTARAAGRPARLSEETSTVVRERSDEVSMLGRATWRELGDDRPLLVLPLGSTEQHGPHLPLDTDTRVASAVAHGLAQRLEPLLVGAALPYGASGEHAGFPGTVSLGTQVLERVVVELVRSVDDTARAVVLVNGHGGNTAALCSARRILADEGRPVHLWAPTAALAAAVGVPAANRDLHAGRSETSLLLHLAPDLVRLDLAVAGPSPSLDDLLAHGVAALSPSGVLGDPGGASAAEGARLLDAYVDDAVERLLGWTRRQGLTPPAARTVDRSA</sequence>
<evidence type="ECO:0000313" key="8">
    <source>
        <dbReference type="Proteomes" id="UP000032545"/>
    </source>
</evidence>
<reference evidence="7 8" key="2">
    <citation type="journal article" date="2016" name="Genome Announc.">
        <title>Permanent Draft Genome Sequences for Two Variants of Frankia sp. Strain CpI1, the First Frankia Strain Isolated from Root Nodules of Comptonia peregrina.</title>
        <authorList>
            <person name="Oshone R."/>
            <person name="Hurst S.G.IV."/>
            <person name="Abebe-Akele F."/>
            <person name="Simpson S."/>
            <person name="Morris K."/>
            <person name="Thomas W.K."/>
            <person name="Tisa L.S."/>
        </authorList>
    </citation>
    <scope>NUCLEOTIDE SEQUENCE [LARGE SCALE GENOMIC DNA]</scope>
    <source>
        <strain evidence="8">CpI1-S</strain>
    </source>
</reference>
<name>A0A0D8BBR4_9ACTN</name>
<gene>
    <name evidence="7" type="ORF">FF36_04104</name>
</gene>
<proteinExistence type="inferred from homology"/>
<comment type="cofactor">
    <cofactor evidence="1">
        <name>Zn(2+)</name>
        <dbReference type="ChEBI" id="CHEBI:29105"/>
    </cofactor>
</comment>
<keyword evidence="2" id="KW-0479">Metal-binding</keyword>
<dbReference type="EMBL" id="JYFN01000035">
    <property type="protein sequence ID" value="KJE21530.1"/>
    <property type="molecule type" value="Genomic_DNA"/>
</dbReference>
<evidence type="ECO:0000256" key="1">
    <source>
        <dbReference type="ARBA" id="ARBA00001947"/>
    </source>
</evidence>
<dbReference type="InterPro" id="IPR024087">
    <property type="entry name" value="Creatininase-like_sf"/>
</dbReference>
<organism evidence="7 8">
    <name type="scientific">Frankia torreyi</name>
    <dbReference type="NCBI Taxonomy" id="1856"/>
    <lineage>
        <taxon>Bacteria</taxon>
        <taxon>Bacillati</taxon>
        <taxon>Actinomycetota</taxon>
        <taxon>Actinomycetes</taxon>
        <taxon>Frankiales</taxon>
        <taxon>Frankiaceae</taxon>
        <taxon>Frankia</taxon>
    </lineage>
</organism>
<dbReference type="GO" id="GO:0016811">
    <property type="term" value="F:hydrolase activity, acting on carbon-nitrogen (but not peptide) bonds, in linear amides"/>
    <property type="evidence" value="ECO:0007669"/>
    <property type="project" value="TreeGrafter"/>
</dbReference>
<evidence type="ECO:0000256" key="5">
    <source>
        <dbReference type="ARBA" id="ARBA00024029"/>
    </source>
</evidence>
<keyword evidence="3 7" id="KW-0378">Hydrolase</keyword>
<dbReference type="Proteomes" id="UP000032545">
    <property type="component" value="Unassembled WGS sequence"/>
</dbReference>
<comment type="caution">
    <text evidence="7">The sequence shown here is derived from an EMBL/GenBank/DDBJ whole genome shotgun (WGS) entry which is preliminary data.</text>
</comment>
<dbReference type="PANTHER" id="PTHR35005">
    <property type="entry name" value="3-DEHYDRO-SCYLLO-INOSOSE HYDROLASE"/>
    <property type="match status" value="1"/>
</dbReference>
<dbReference type="PANTHER" id="PTHR35005:SF1">
    <property type="entry name" value="2-AMINO-5-FORMYLAMINO-6-RIBOSYLAMINOPYRIMIDIN-4(3H)-ONE 5'-MONOPHOSPHATE DEFORMYLASE"/>
    <property type="match status" value="1"/>
</dbReference>
<dbReference type="InterPro" id="IPR003785">
    <property type="entry name" value="Creatininase/forma_Hydrolase"/>
</dbReference>
<dbReference type="NCBIfam" id="TIGR03964">
    <property type="entry name" value="mycofact_creat"/>
    <property type="match status" value="1"/>
</dbReference>
<reference evidence="8" key="1">
    <citation type="submission" date="2015-02" db="EMBL/GenBank/DDBJ databases">
        <title>Draft Genome of Frankia sp. CpI1-S.</title>
        <authorList>
            <person name="Oshone R.T."/>
            <person name="Ngom M."/>
            <person name="Ghodhbane-Gtari F."/>
            <person name="Gtari M."/>
            <person name="Morris K."/>
            <person name="Thomas K."/>
            <person name="Sen A."/>
            <person name="Tisa L.S."/>
        </authorList>
    </citation>
    <scope>NUCLEOTIDE SEQUENCE [LARGE SCALE GENOMIC DNA]</scope>
    <source>
        <strain evidence="8">CpI1-S</strain>
    </source>
</reference>
<accession>A0A0D8BBR4</accession>
<evidence type="ECO:0000256" key="6">
    <source>
        <dbReference type="SAM" id="MobiDB-lite"/>
    </source>
</evidence>
<dbReference type="AlphaFoldDB" id="A0A0D8BBR4"/>
<dbReference type="Pfam" id="PF02633">
    <property type="entry name" value="Creatininase"/>
    <property type="match status" value="1"/>
</dbReference>
<feature type="region of interest" description="Disordered" evidence="6">
    <location>
        <begin position="1"/>
        <end position="32"/>
    </location>
</feature>